<evidence type="ECO:0000313" key="3">
    <source>
        <dbReference type="Proteomes" id="UP000661691"/>
    </source>
</evidence>
<proteinExistence type="predicted"/>
<dbReference type="AlphaFoldDB" id="A0A926RVF9"/>
<organism evidence="2 3">
    <name type="scientific">Polycladospora coralii</name>
    <dbReference type="NCBI Taxonomy" id="2771432"/>
    <lineage>
        <taxon>Bacteria</taxon>
        <taxon>Bacillati</taxon>
        <taxon>Bacillota</taxon>
        <taxon>Bacilli</taxon>
        <taxon>Bacillales</taxon>
        <taxon>Thermoactinomycetaceae</taxon>
        <taxon>Polycladospora</taxon>
    </lineage>
</organism>
<name>A0A926RVF9_9BACL</name>
<keyword evidence="3" id="KW-1185">Reference proteome</keyword>
<gene>
    <name evidence="2" type="ORF">IC620_15610</name>
</gene>
<protein>
    <submittedName>
        <fullName evidence="2">Uncharacterized protein</fullName>
    </submittedName>
</protein>
<evidence type="ECO:0000256" key="1">
    <source>
        <dbReference type="SAM" id="Coils"/>
    </source>
</evidence>
<accession>A0A926RVF9</accession>
<evidence type="ECO:0000313" key="2">
    <source>
        <dbReference type="EMBL" id="MBD1373772.1"/>
    </source>
</evidence>
<sequence length="54" mass="6353">MSEHLEQLQQLADDLMHAQQIGDNDWAENIAHKLQIELMEIRIEQAEQKEQQAI</sequence>
<keyword evidence="1" id="KW-0175">Coiled coil</keyword>
<feature type="coiled-coil region" evidence="1">
    <location>
        <begin position="1"/>
        <end position="51"/>
    </location>
</feature>
<dbReference type="EMBL" id="JACXAH010000037">
    <property type="protein sequence ID" value="MBD1373772.1"/>
    <property type="molecule type" value="Genomic_DNA"/>
</dbReference>
<comment type="caution">
    <text evidence="2">The sequence shown here is derived from an EMBL/GenBank/DDBJ whole genome shotgun (WGS) entry which is preliminary data.</text>
</comment>
<dbReference type="RefSeq" id="WP_191142767.1">
    <property type="nucleotide sequence ID" value="NZ_JACXAH010000037.1"/>
</dbReference>
<reference evidence="2" key="1">
    <citation type="submission" date="2020-09" db="EMBL/GenBank/DDBJ databases">
        <title>A novel bacterium of genus Hazenella, isolated from South China Sea.</title>
        <authorList>
            <person name="Huang H."/>
            <person name="Mo K."/>
            <person name="Hu Y."/>
        </authorList>
    </citation>
    <scope>NUCLEOTIDE SEQUENCE</scope>
    <source>
        <strain evidence="2">IB182357</strain>
    </source>
</reference>
<dbReference type="Proteomes" id="UP000661691">
    <property type="component" value="Unassembled WGS sequence"/>
</dbReference>